<dbReference type="PANTHER" id="PTHR23355:SF65">
    <property type="entry name" value="EXORIBONUCLEASE CYT-4, PUTATIVE (AFU_ORTHOLOGUE AFUA_7G01550)-RELATED"/>
    <property type="match status" value="1"/>
</dbReference>
<evidence type="ECO:0000259" key="1">
    <source>
        <dbReference type="SMART" id="SM00955"/>
    </source>
</evidence>
<comment type="caution">
    <text evidence="2">The sequence shown here is derived from an EMBL/GenBank/DDBJ whole genome shotgun (WGS) entry which is preliminary data.</text>
</comment>
<dbReference type="PANTHER" id="PTHR23355">
    <property type="entry name" value="RIBONUCLEASE"/>
    <property type="match status" value="1"/>
</dbReference>
<evidence type="ECO:0000313" key="3">
    <source>
        <dbReference type="Proteomes" id="UP000749646"/>
    </source>
</evidence>
<dbReference type="InterPro" id="IPR012340">
    <property type="entry name" value="NA-bd_OB-fold"/>
</dbReference>
<dbReference type="AlphaFoldDB" id="A0A9P6LY34"/>
<dbReference type="OrthoDB" id="2285229at2759"/>
<proteinExistence type="predicted"/>
<dbReference type="GO" id="GO:0003723">
    <property type="term" value="F:RNA binding"/>
    <property type="evidence" value="ECO:0007669"/>
    <property type="project" value="InterPro"/>
</dbReference>
<dbReference type="GO" id="GO:0000175">
    <property type="term" value="F:3'-5'-RNA exonuclease activity"/>
    <property type="evidence" value="ECO:0007669"/>
    <property type="project" value="TreeGrafter"/>
</dbReference>
<keyword evidence="3" id="KW-1185">Reference proteome</keyword>
<reference evidence="2" key="1">
    <citation type="journal article" date="2020" name="Fungal Divers.">
        <title>Resolving the Mortierellaceae phylogeny through synthesis of multi-gene phylogenetics and phylogenomics.</title>
        <authorList>
            <person name="Vandepol N."/>
            <person name="Liber J."/>
            <person name="Desiro A."/>
            <person name="Na H."/>
            <person name="Kennedy M."/>
            <person name="Barry K."/>
            <person name="Grigoriev I.V."/>
            <person name="Miller A.N."/>
            <person name="O'Donnell K."/>
            <person name="Stajich J.E."/>
            <person name="Bonito G."/>
        </authorList>
    </citation>
    <scope>NUCLEOTIDE SEQUENCE</scope>
    <source>
        <strain evidence="2">MES-2147</strain>
    </source>
</reference>
<gene>
    <name evidence="2" type="ORF">BGZ65_004810</name>
</gene>
<name>A0A9P6LY34_9FUNG</name>
<dbReference type="InterPro" id="IPR001900">
    <property type="entry name" value="RNase_II/R"/>
</dbReference>
<organism evidence="2 3">
    <name type="scientific">Modicella reniformis</name>
    <dbReference type="NCBI Taxonomy" id="1440133"/>
    <lineage>
        <taxon>Eukaryota</taxon>
        <taxon>Fungi</taxon>
        <taxon>Fungi incertae sedis</taxon>
        <taxon>Mucoromycota</taxon>
        <taxon>Mortierellomycotina</taxon>
        <taxon>Mortierellomycetes</taxon>
        <taxon>Mortierellales</taxon>
        <taxon>Mortierellaceae</taxon>
        <taxon>Modicella</taxon>
    </lineage>
</organism>
<dbReference type="GO" id="GO:0000932">
    <property type="term" value="C:P-body"/>
    <property type="evidence" value="ECO:0007669"/>
    <property type="project" value="TreeGrafter"/>
</dbReference>
<protein>
    <recommendedName>
        <fullName evidence="1">RNB domain-containing protein</fullName>
    </recommendedName>
</protein>
<dbReference type="SMART" id="SM00955">
    <property type="entry name" value="RNB"/>
    <property type="match status" value="1"/>
</dbReference>
<feature type="non-terminal residue" evidence="2">
    <location>
        <position position="553"/>
    </location>
</feature>
<sequence>MLDRIKKMYPECLQQLNQDDIDRISQKTTTTTTTTHVDLVERTTTFNPMVLQDPTEMYRRDPCDSIRHDFGHQPAYAIDDPSASELDDAFSVEHEPGSTPPSTWIHVHVADPTSILPPSHEMSRLAAERIQSSYLPERTWPMFPRALTEGVLSLNDDGHPKKVMTFSARMSDDSGEIIEFKIRPGLIRKIVTLNYDDVDKVLSWDRVHGGEAEGTRIRNSIVSVPEERVVERKYYRAVTGSVNTEDKEKLLTLQIIAQKHLDYRRSHGAFNYTLGRPLVEITPSLQSIADDEMRLAPVDYSCSQWPKPHISCRLDPTFASPARMMVAEYMIVAGRVSALFSRDHNLPTLFRNQPLPAAEKHKLLFDEMISKKTDPKTGMTDLVDMLPLRPYVTGAEISTTSLGHWSLGLQVGYCRVTSPLRRYSDMLAHWQLKGILLSKHNQSSSSSVSTFTVPPVFGLDVLVPLSGVIRDRERKLGMLEARTVRFWIIEMFRRRAEAGLSNIFEGIVINPTADGYNVLSTLLGFQTVVKAQPQEIPEIGTKVLFELNNYNPQ</sequence>
<dbReference type="GO" id="GO:0006402">
    <property type="term" value="P:mRNA catabolic process"/>
    <property type="evidence" value="ECO:0007669"/>
    <property type="project" value="TreeGrafter"/>
</dbReference>
<evidence type="ECO:0000313" key="2">
    <source>
        <dbReference type="EMBL" id="KAF9953214.1"/>
    </source>
</evidence>
<dbReference type="EMBL" id="JAAAHW010006926">
    <property type="protein sequence ID" value="KAF9953214.1"/>
    <property type="molecule type" value="Genomic_DNA"/>
</dbReference>
<dbReference type="Proteomes" id="UP000749646">
    <property type="component" value="Unassembled WGS sequence"/>
</dbReference>
<dbReference type="SUPFAM" id="SSF50249">
    <property type="entry name" value="Nucleic acid-binding proteins"/>
    <property type="match status" value="1"/>
</dbReference>
<dbReference type="InterPro" id="IPR050180">
    <property type="entry name" value="RNR_Ribonuclease"/>
</dbReference>
<accession>A0A9P6LY34</accession>
<dbReference type="Pfam" id="PF00773">
    <property type="entry name" value="RNB"/>
    <property type="match status" value="1"/>
</dbReference>
<feature type="domain" description="RNB" evidence="1">
    <location>
        <begin position="67"/>
        <end position="438"/>
    </location>
</feature>